<keyword evidence="2" id="KW-0646">Protease inhibitor</keyword>
<reference evidence="7" key="2">
    <citation type="submission" date="2020-05" db="UniProtKB">
        <authorList>
            <consortium name="EnsemblMetazoa"/>
        </authorList>
    </citation>
    <scope>IDENTIFICATION</scope>
    <source>
        <strain evidence="7">CM1001059</strain>
    </source>
</reference>
<protein>
    <recommendedName>
        <fullName evidence="6">Serpin domain-containing protein</fullName>
    </recommendedName>
</protein>
<sequence length="1032" mass="112235">MTSPALVEQPVVVKVSATVMKPTEQSVEHSSHRSEEVSESTNVEYSTEQSSEKWDDSSSGSSSETTTYTTSEETSSEASTELLMNKLNEIVQQPLTVEPVTINVSDSTTPDSTVSANRIVTSEATEPTLKDTVTEEDDRESLADLDTSDDEYNSTDEELATTSGFITWFTDPISSPSKQQIDAIFKETNAAFDDESEPAITGSTLVDDTLPTTTVTSVEMDSSTAQDSASNSDEQSDEVQLTSLNLNNEETTTAAAAAATAAEASDDDDDSYFFQTESEQSVQQDTSTIPSDAQHAIHKIIESLQSINDDSASDETEEADSQEAPYTEDIPGMSYDTDAQSSINAIIQSLGQGALGGSESSIFSIATTTDMITTSGEAEPTTTVSEATVKNNSPTKASISTTEKISVPSSTPLSSSSSSVPDVAKTSKPDVVASTETEPETGSFNYNTNIMDTIEKFLSSFASLPKESSYAANLTEMNILSDYPAEINMTDYVDRTATVASVLKFPHTASQEVAADRTEDEADKMKDESSSSEDAPATIEPEMILPDQPILSETVASFMKLGEMLTMGTRVSSTEENPTPVQQLEVKAAIDEEETELLRFLSICSTLGTTVYNYLLADDPTSNEGRSMMAGQSLVYSPFATLTTLSMLFLGTRGTTAERINGVIGLDEMTSFNPHLFFKSVAEDLKPKYRRTTARAVDQEGSSFSRTLLSDESRGGLQRFFKARVQEIYSAVAETVDFRQKDMLLRHMSGDFPRDYVDTLKQLRSPLMSISRNRYLHECNSAATTYGTMQFARSGGSQSPASSSVALPSVSFRSGFSTGFSKALDATILALPGSTSNVSVFFLKPSLDSDVSTLETHLRNQSISSVLKLFPDETVRSAYTEVQLPYFTQTTIYNMTQSIRRLGLQNLFEPNVANFNGLQDSSTSNLYLSEILQTDSFAMCGGGELGAARNLPFRSFSTNLVKHSVLAPDLVDGSSSRSKLMRRNRRKLAYRNRSAFEAQQVQDSKLVFDTPFLYLVRHNPTGMVLYMGRFVG</sequence>
<evidence type="ECO:0000256" key="5">
    <source>
        <dbReference type="SAM" id="MobiDB-lite"/>
    </source>
</evidence>
<feature type="compositionally biased region" description="Polar residues" evidence="5">
    <location>
        <begin position="374"/>
        <end position="404"/>
    </location>
</feature>
<dbReference type="EnsemblMetazoa" id="AMEC022515-RA">
    <property type="protein sequence ID" value="AMEC022515-PA"/>
    <property type="gene ID" value="AMEC022515"/>
</dbReference>
<dbReference type="SMART" id="SM00093">
    <property type="entry name" value="SERPIN"/>
    <property type="match status" value="1"/>
</dbReference>
<dbReference type="InterPro" id="IPR036186">
    <property type="entry name" value="Serpin_sf"/>
</dbReference>
<dbReference type="SUPFAM" id="SSF56574">
    <property type="entry name" value="Serpins"/>
    <property type="match status" value="1"/>
</dbReference>
<keyword evidence="3" id="KW-0722">Serine protease inhibitor</keyword>
<dbReference type="Pfam" id="PF00079">
    <property type="entry name" value="Serpin"/>
    <property type="match status" value="2"/>
</dbReference>
<dbReference type="PANTHER" id="PTHR11461">
    <property type="entry name" value="SERINE PROTEASE INHIBITOR, SERPIN"/>
    <property type="match status" value="1"/>
</dbReference>
<evidence type="ECO:0000256" key="1">
    <source>
        <dbReference type="ARBA" id="ARBA00009500"/>
    </source>
</evidence>
<feature type="compositionally biased region" description="Low complexity" evidence="5">
    <location>
        <begin position="57"/>
        <end position="79"/>
    </location>
</feature>
<dbReference type="Proteomes" id="UP000075902">
    <property type="component" value="Unassembled WGS sequence"/>
</dbReference>
<dbReference type="STRING" id="34690.A0A182ULE9"/>
<accession>A0A182ULE9</accession>
<evidence type="ECO:0000259" key="6">
    <source>
        <dbReference type="SMART" id="SM00093"/>
    </source>
</evidence>
<feature type="compositionally biased region" description="Basic and acidic residues" evidence="5">
    <location>
        <begin position="26"/>
        <end position="36"/>
    </location>
</feature>
<feature type="compositionally biased region" description="Low complexity" evidence="5">
    <location>
        <begin position="406"/>
        <end position="423"/>
    </location>
</feature>
<proteinExistence type="inferred from homology"/>
<feature type="compositionally biased region" description="Polar residues" evidence="5">
    <location>
        <begin position="434"/>
        <end position="446"/>
    </location>
</feature>
<dbReference type="InterPro" id="IPR042185">
    <property type="entry name" value="Serpin_sf_2"/>
</dbReference>
<organism evidence="7 8">
    <name type="scientific">Anopheles melas</name>
    <dbReference type="NCBI Taxonomy" id="34690"/>
    <lineage>
        <taxon>Eukaryota</taxon>
        <taxon>Metazoa</taxon>
        <taxon>Ecdysozoa</taxon>
        <taxon>Arthropoda</taxon>
        <taxon>Hexapoda</taxon>
        <taxon>Insecta</taxon>
        <taxon>Pterygota</taxon>
        <taxon>Neoptera</taxon>
        <taxon>Endopterygota</taxon>
        <taxon>Diptera</taxon>
        <taxon>Nematocera</taxon>
        <taxon>Culicoidea</taxon>
        <taxon>Culicidae</taxon>
        <taxon>Anophelinae</taxon>
        <taxon>Anopheles</taxon>
    </lineage>
</organism>
<feature type="region of interest" description="Disordered" evidence="5">
    <location>
        <begin position="308"/>
        <end position="334"/>
    </location>
</feature>
<dbReference type="GO" id="GO:0004867">
    <property type="term" value="F:serine-type endopeptidase inhibitor activity"/>
    <property type="evidence" value="ECO:0007669"/>
    <property type="project" value="UniProtKB-KW"/>
</dbReference>
<dbReference type="GO" id="GO:0005615">
    <property type="term" value="C:extracellular space"/>
    <property type="evidence" value="ECO:0007669"/>
    <property type="project" value="InterPro"/>
</dbReference>
<feature type="region of interest" description="Disordered" evidence="5">
    <location>
        <begin position="218"/>
        <end position="239"/>
    </location>
</feature>
<feature type="region of interest" description="Disordered" evidence="5">
    <location>
        <begin position="17"/>
        <end position="79"/>
    </location>
</feature>
<evidence type="ECO:0000256" key="2">
    <source>
        <dbReference type="ARBA" id="ARBA00022690"/>
    </source>
</evidence>
<feature type="domain" description="Serpin" evidence="6">
    <location>
        <begin position="609"/>
        <end position="1031"/>
    </location>
</feature>
<reference evidence="8" key="1">
    <citation type="submission" date="2014-01" db="EMBL/GenBank/DDBJ databases">
        <title>The Genome Sequence of Anopheles melas CM1001059_A (V2).</title>
        <authorList>
            <consortium name="The Broad Institute Genomics Platform"/>
            <person name="Neafsey D.E."/>
            <person name="Besansky N."/>
            <person name="Howell P."/>
            <person name="Walton C."/>
            <person name="Young S.K."/>
            <person name="Zeng Q."/>
            <person name="Gargeya S."/>
            <person name="Fitzgerald M."/>
            <person name="Haas B."/>
            <person name="Abouelleil A."/>
            <person name="Allen A.W."/>
            <person name="Alvarado L."/>
            <person name="Arachchi H.M."/>
            <person name="Berlin A.M."/>
            <person name="Chapman S.B."/>
            <person name="Gainer-Dewar J."/>
            <person name="Goldberg J."/>
            <person name="Griggs A."/>
            <person name="Gujja S."/>
            <person name="Hansen M."/>
            <person name="Howarth C."/>
            <person name="Imamovic A."/>
            <person name="Ireland A."/>
            <person name="Larimer J."/>
            <person name="McCowan C."/>
            <person name="Murphy C."/>
            <person name="Pearson M."/>
            <person name="Poon T.W."/>
            <person name="Priest M."/>
            <person name="Roberts A."/>
            <person name="Saif S."/>
            <person name="Shea T."/>
            <person name="Sisk P."/>
            <person name="Sykes S."/>
            <person name="Wortman J."/>
            <person name="Nusbaum C."/>
            <person name="Birren B."/>
        </authorList>
    </citation>
    <scope>NUCLEOTIDE SEQUENCE [LARGE SCALE GENOMIC DNA]</scope>
    <source>
        <strain evidence="8">CM1001059</strain>
    </source>
</reference>
<feature type="compositionally biased region" description="Acidic residues" evidence="5">
    <location>
        <begin position="311"/>
        <end position="321"/>
    </location>
</feature>
<dbReference type="PANTHER" id="PTHR11461:SF211">
    <property type="entry name" value="GH10112P-RELATED"/>
    <property type="match status" value="1"/>
</dbReference>
<feature type="region of interest" description="Disordered" evidence="5">
    <location>
        <begin position="374"/>
        <end position="446"/>
    </location>
</feature>
<dbReference type="InterPro" id="IPR000215">
    <property type="entry name" value="Serpin_fam"/>
</dbReference>
<feature type="region of interest" description="Disordered" evidence="5">
    <location>
        <begin position="125"/>
        <end position="154"/>
    </location>
</feature>
<dbReference type="InterPro" id="IPR023796">
    <property type="entry name" value="Serpin_dom"/>
</dbReference>
<dbReference type="Gene3D" id="3.30.497.10">
    <property type="entry name" value="Antithrombin, subunit I, domain 2"/>
    <property type="match status" value="2"/>
</dbReference>
<dbReference type="AlphaFoldDB" id="A0A182ULE9"/>
<evidence type="ECO:0000313" key="7">
    <source>
        <dbReference type="EnsemblMetazoa" id="AMEC022515-PA"/>
    </source>
</evidence>
<evidence type="ECO:0000313" key="8">
    <source>
        <dbReference type="Proteomes" id="UP000075902"/>
    </source>
</evidence>
<dbReference type="Gene3D" id="2.30.39.10">
    <property type="entry name" value="Alpha-1-antitrypsin, domain 1"/>
    <property type="match status" value="1"/>
</dbReference>
<dbReference type="VEuPathDB" id="VectorBase:AMEC022515"/>
<comment type="similarity">
    <text evidence="1 4">Belongs to the serpin family.</text>
</comment>
<feature type="region of interest" description="Disordered" evidence="5">
    <location>
        <begin position="511"/>
        <end position="538"/>
    </location>
</feature>
<evidence type="ECO:0000256" key="4">
    <source>
        <dbReference type="RuleBase" id="RU000411"/>
    </source>
</evidence>
<dbReference type="InterPro" id="IPR042178">
    <property type="entry name" value="Serpin_sf_1"/>
</dbReference>
<keyword evidence="8" id="KW-1185">Reference proteome</keyword>
<feature type="compositionally biased region" description="Polar residues" evidence="5">
    <location>
        <begin position="219"/>
        <end position="233"/>
    </location>
</feature>
<evidence type="ECO:0000256" key="3">
    <source>
        <dbReference type="ARBA" id="ARBA00022900"/>
    </source>
</evidence>
<name>A0A182ULE9_9DIPT</name>